<evidence type="ECO:0000259" key="6">
    <source>
        <dbReference type="Pfam" id="PF08281"/>
    </source>
</evidence>
<evidence type="ECO:0000256" key="3">
    <source>
        <dbReference type="ARBA" id="ARBA00023082"/>
    </source>
</evidence>
<sequence length="96" mass="10338">MFPARSPLGGQFVTLGSLSPTPPVVDDECMQLNSCRSAVLDAVESLPALERETLALVYYRGMSCDEVADTMQISVATVRDRLHEGARRLLAGVGDL</sequence>
<dbReference type="PATRIC" id="fig|37919.13.peg.1021"/>
<dbReference type="AlphaFoldDB" id="A0A1B1JZG4"/>
<dbReference type="GO" id="GO:0003677">
    <property type="term" value="F:DNA binding"/>
    <property type="evidence" value="ECO:0007669"/>
    <property type="project" value="UniProtKB-KW"/>
</dbReference>
<organism evidence="7 8">
    <name type="scientific">Rhodococcus opacus</name>
    <name type="common">Nocardia opaca</name>
    <dbReference type="NCBI Taxonomy" id="37919"/>
    <lineage>
        <taxon>Bacteria</taxon>
        <taxon>Bacillati</taxon>
        <taxon>Actinomycetota</taxon>
        <taxon>Actinomycetes</taxon>
        <taxon>Mycobacteriales</taxon>
        <taxon>Nocardiaceae</taxon>
        <taxon>Rhodococcus</taxon>
    </lineage>
</organism>
<dbReference type="InterPro" id="IPR036388">
    <property type="entry name" value="WH-like_DNA-bd_sf"/>
</dbReference>
<dbReference type="CDD" id="cd06171">
    <property type="entry name" value="Sigma70_r4"/>
    <property type="match status" value="1"/>
</dbReference>
<comment type="similarity">
    <text evidence="1">Belongs to the sigma-70 factor family. ECF subfamily.</text>
</comment>
<protein>
    <recommendedName>
        <fullName evidence="6">RNA polymerase sigma factor 70 region 4 type 2 domain-containing protein</fullName>
    </recommendedName>
</protein>
<dbReference type="EMBL" id="CP009111">
    <property type="protein sequence ID" value="ANS25740.1"/>
    <property type="molecule type" value="Genomic_DNA"/>
</dbReference>
<feature type="domain" description="RNA polymerase sigma factor 70 region 4 type 2" evidence="6">
    <location>
        <begin position="38"/>
        <end position="89"/>
    </location>
</feature>
<evidence type="ECO:0000256" key="2">
    <source>
        <dbReference type="ARBA" id="ARBA00023015"/>
    </source>
</evidence>
<evidence type="ECO:0000256" key="4">
    <source>
        <dbReference type="ARBA" id="ARBA00023125"/>
    </source>
</evidence>
<dbReference type="Pfam" id="PF08281">
    <property type="entry name" value="Sigma70_r4_2"/>
    <property type="match status" value="1"/>
</dbReference>
<keyword evidence="2" id="KW-0805">Transcription regulation</keyword>
<keyword evidence="4" id="KW-0238">DNA-binding</keyword>
<dbReference type="SUPFAM" id="SSF88659">
    <property type="entry name" value="Sigma3 and sigma4 domains of RNA polymerase sigma factors"/>
    <property type="match status" value="1"/>
</dbReference>
<dbReference type="GO" id="GO:0006352">
    <property type="term" value="P:DNA-templated transcription initiation"/>
    <property type="evidence" value="ECO:0007669"/>
    <property type="project" value="InterPro"/>
</dbReference>
<evidence type="ECO:0000256" key="5">
    <source>
        <dbReference type="ARBA" id="ARBA00023163"/>
    </source>
</evidence>
<name>A0A1B1JZG4_RHOOP</name>
<dbReference type="InterPro" id="IPR013249">
    <property type="entry name" value="RNA_pol_sigma70_r4_t2"/>
</dbReference>
<dbReference type="InterPro" id="IPR013324">
    <property type="entry name" value="RNA_pol_sigma_r3/r4-like"/>
</dbReference>
<keyword evidence="3" id="KW-0731">Sigma factor</keyword>
<evidence type="ECO:0000256" key="1">
    <source>
        <dbReference type="ARBA" id="ARBA00010641"/>
    </source>
</evidence>
<proteinExistence type="inferred from homology"/>
<keyword evidence="5" id="KW-0804">Transcription</keyword>
<gene>
    <name evidence="7" type="ORF">R1CP_05020</name>
</gene>
<evidence type="ECO:0000313" key="7">
    <source>
        <dbReference type="EMBL" id="ANS25740.1"/>
    </source>
</evidence>
<reference evidence="7 8" key="1">
    <citation type="submission" date="2014-07" db="EMBL/GenBank/DDBJ databases">
        <authorList>
            <person name="Zhang J.E."/>
            <person name="Yang H."/>
            <person name="Guo J."/>
            <person name="Deng Z."/>
            <person name="Luo H."/>
            <person name="Luo M."/>
            <person name="Zhao B."/>
        </authorList>
    </citation>
    <scope>NUCLEOTIDE SEQUENCE [LARGE SCALE GENOMIC DNA]</scope>
    <source>
        <strain evidence="7 8">1CP</strain>
    </source>
</reference>
<accession>A0A1B1JZG4</accession>
<evidence type="ECO:0000313" key="8">
    <source>
        <dbReference type="Proteomes" id="UP000186108"/>
    </source>
</evidence>
<dbReference type="GO" id="GO:0016987">
    <property type="term" value="F:sigma factor activity"/>
    <property type="evidence" value="ECO:0007669"/>
    <property type="project" value="UniProtKB-KW"/>
</dbReference>
<dbReference type="Gene3D" id="1.10.10.10">
    <property type="entry name" value="Winged helix-like DNA-binding domain superfamily/Winged helix DNA-binding domain"/>
    <property type="match status" value="1"/>
</dbReference>
<dbReference type="Proteomes" id="UP000186108">
    <property type="component" value="Chromosome"/>
</dbReference>